<evidence type="ECO:0000256" key="2">
    <source>
        <dbReference type="ARBA" id="ARBA00022630"/>
    </source>
</evidence>
<evidence type="ECO:0000256" key="4">
    <source>
        <dbReference type="ARBA" id="ARBA00022857"/>
    </source>
</evidence>
<dbReference type="InterPro" id="IPR050346">
    <property type="entry name" value="FMO-like"/>
</dbReference>
<organism evidence="6 7">
    <name type="scientific">Plectosphaerella plurivora</name>
    <dbReference type="NCBI Taxonomy" id="936078"/>
    <lineage>
        <taxon>Eukaryota</taxon>
        <taxon>Fungi</taxon>
        <taxon>Dikarya</taxon>
        <taxon>Ascomycota</taxon>
        <taxon>Pezizomycotina</taxon>
        <taxon>Sordariomycetes</taxon>
        <taxon>Hypocreomycetidae</taxon>
        <taxon>Glomerellales</taxon>
        <taxon>Plectosphaerellaceae</taxon>
        <taxon>Plectosphaerella</taxon>
    </lineage>
</organism>
<sequence length="487" mass="54377">MAAPLPPKRRIAIIGAGPAGAIATDALVKEEAFDTVRVFDRRDRAGGTWVLARDDAPGIPSVAELLSGNADLPLEVPQTFPIDTPLSENVNSLRLRYADAAAHEHLHSNLPPDIMAFSQEPIPEVISEFTKNQYGDESPFRHREVIRQWVEDVFIRGGHSDLVEFNTTVELAEKRGDEWVLTLRRAVPGGKKNEWWQETFDALVVASGHYHLPWIPDIPGLAAYEARFPGRIQHTKHYLTAEDYRNKRVVVVGGSISAFDAIHDLRLAAKKPVISSVRGTSAIFGNTPFLHPHIDNRPQIASVNAETGRITFVDGSWADDVDVLLFATGYDFSFSFLPDIKSVNKRIPGLYQHVFLARDPSIAFLGMCTGSFGLRIFEWQAVAAARVFAGRGKLPSRREMEIWEEKRVADKGDSPAFWTLLPDFEVHFEALRAIAGVPAPGATGRVLPAYDPAWAEKFWNLIKFRKEWWEKEAREARAKAVSFRGSL</sequence>
<dbReference type="Gene3D" id="3.50.50.60">
    <property type="entry name" value="FAD/NAD(P)-binding domain"/>
    <property type="match status" value="2"/>
</dbReference>
<dbReference type="OrthoDB" id="66881at2759"/>
<keyword evidence="5" id="KW-0560">Oxidoreductase</keyword>
<evidence type="ECO:0000256" key="1">
    <source>
        <dbReference type="ARBA" id="ARBA00009183"/>
    </source>
</evidence>
<dbReference type="PANTHER" id="PTHR23023">
    <property type="entry name" value="DIMETHYLANILINE MONOOXYGENASE"/>
    <property type="match status" value="1"/>
</dbReference>
<keyword evidence="4" id="KW-0521">NADP</keyword>
<evidence type="ECO:0000256" key="3">
    <source>
        <dbReference type="ARBA" id="ARBA00022827"/>
    </source>
</evidence>
<dbReference type="AlphaFoldDB" id="A0A9P9A383"/>
<keyword evidence="2" id="KW-0285">Flavoprotein</keyword>
<gene>
    <name evidence="6" type="ORF">F5X68DRAFT_237858</name>
</gene>
<dbReference type="GO" id="GO:0050661">
    <property type="term" value="F:NADP binding"/>
    <property type="evidence" value="ECO:0007669"/>
    <property type="project" value="InterPro"/>
</dbReference>
<accession>A0A9P9A383</accession>
<protein>
    <submittedName>
        <fullName evidence="6">Dimethylaniline monooxygenase</fullName>
    </submittedName>
</protein>
<dbReference type="InterPro" id="IPR000960">
    <property type="entry name" value="Flavin_mOase"/>
</dbReference>
<comment type="caution">
    <text evidence="6">The sequence shown here is derived from an EMBL/GenBank/DDBJ whole genome shotgun (WGS) entry which is preliminary data.</text>
</comment>
<dbReference type="PIRSF" id="PIRSF000332">
    <property type="entry name" value="FMO"/>
    <property type="match status" value="1"/>
</dbReference>
<dbReference type="Pfam" id="PF13450">
    <property type="entry name" value="NAD_binding_8"/>
    <property type="match status" value="1"/>
</dbReference>
<evidence type="ECO:0000313" key="6">
    <source>
        <dbReference type="EMBL" id="KAH6661812.1"/>
    </source>
</evidence>
<dbReference type="GO" id="GO:0050660">
    <property type="term" value="F:flavin adenine dinucleotide binding"/>
    <property type="evidence" value="ECO:0007669"/>
    <property type="project" value="InterPro"/>
</dbReference>
<dbReference type="InterPro" id="IPR020946">
    <property type="entry name" value="Flavin_mOase-like"/>
</dbReference>
<proteinExistence type="inferred from homology"/>
<dbReference type="PRINTS" id="PR00419">
    <property type="entry name" value="ADXRDTASE"/>
</dbReference>
<dbReference type="InterPro" id="IPR036188">
    <property type="entry name" value="FAD/NAD-bd_sf"/>
</dbReference>
<evidence type="ECO:0000313" key="7">
    <source>
        <dbReference type="Proteomes" id="UP000770015"/>
    </source>
</evidence>
<reference evidence="6" key="1">
    <citation type="journal article" date="2021" name="Nat. Commun.">
        <title>Genetic determinants of endophytism in the Arabidopsis root mycobiome.</title>
        <authorList>
            <person name="Mesny F."/>
            <person name="Miyauchi S."/>
            <person name="Thiergart T."/>
            <person name="Pickel B."/>
            <person name="Atanasova L."/>
            <person name="Karlsson M."/>
            <person name="Huettel B."/>
            <person name="Barry K.W."/>
            <person name="Haridas S."/>
            <person name="Chen C."/>
            <person name="Bauer D."/>
            <person name="Andreopoulos W."/>
            <person name="Pangilinan J."/>
            <person name="LaButti K."/>
            <person name="Riley R."/>
            <person name="Lipzen A."/>
            <person name="Clum A."/>
            <person name="Drula E."/>
            <person name="Henrissat B."/>
            <person name="Kohler A."/>
            <person name="Grigoriev I.V."/>
            <person name="Martin F.M."/>
            <person name="Hacquard S."/>
        </authorList>
    </citation>
    <scope>NUCLEOTIDE SEQUENCE</scope>
    <source>
        <strain evidence="6">MPI-SDFR-AT-0117</strain>
    </source>
</reference>
<evidence type="ECO:0000256" key="5">
    <source>
        <dbReference type="ARBA" id="ARBA00023002"/>
    </source>
</evidence>
<dbReference type="Proteomes" id="UP000770015">
    <property type="component" value="Unassembled WGS sequence"/>
</dbReference>
<comment type="similarity">
    <text evidence="1">Belongs to the FMO family.</text>
</comment>
<name>A0A9P9A383_9PEZI</name>
<keyword evidence="7" id="KW-1185">Reference proteome</keyword>
<dbReference type="SUPFAM" id="SSF51905">
    <property type="entry name" value="FAD/NAD(P)-binding domain"/>
    <property type="match status" value="2"/>
</dbReference>
<keyword evidence="6" id="KW-0503">Monooxygenase</keyword>
<dbReference type="Pfam" id="PF00743">
    <property type="entry name" value="FMO-like"/>
    <property type="match status" value="2"/>
</dbReference>
<keyword evidence="3" id="KW-0274">FAD</keyword>
<dbReference type="EMBL" id="JAGSXJ010000049">
    <property type="protein sequence ID" value="KAH6661812.1"/>
    <property type="molecule type" value="Genomic_DNA"/>
</dbReference>
<dbReference type="GO" id="GO:0004499">
    <property type="term" value="F:N,N-dimethylaniline monooxygenase activity"/>
    <property type="evidence" value="ECO:0007669"/>
    <property type="project" value="InterPro"/>
</dbReference>